<evidence type="ECO:0000313" key="4">
    <source>
        <dbReference type="EMBL" id="VAW83601.1"/>
    </source>
</evidence>
<dbReference type="InterPro" id="IPR011256">
    <property type="entry name" value="Reg_factor_effector_dom_sf"/>
</dbReference>
<dbReference type="InterPro" id="IPR029442">
    <property type="entry name" value="GyrI-like"/>
</dbReference>
<dbReference type="InterPro" id="IPR018060">
    <property type="entry name" value="HTH_AraC"/>
</dbReference>
<dbReference type="GO" id="GO:0003700">
    <property type="term" value="F:DNA-binding transcription factor activity"/>
    <property type="evidence" value="ECO:0007669"/>
    <property type="project" value="InterPro"/>
</dbReference>
<accession>A0A3B0YW28</accession>
<dbReference type="Pfam" id="PF12833">
    <property type="entry name" value="HTH_18"/>
    <property type="match status" value="1"/>
</dbReference>
<evidence type="ECO:0000256" key="2">
    <source>
        <dbReference type="ARBA" id="ARBA00023163"/>
    </source>
</evidence>
<dbReference type="PROSITE" id="PS01124">
    <property type="entry name" value="HTH_ARAC_FAMILY_2"/>
    <property type="match status" value="1"/>
</dbReference>
<dbReference type="Gene3D" id="1.10.10.60">
    <property type="entry name" value="Homeodomain-like"/>
    <property type="match status" value="2"/>
</dbReference>
<dbReference type="InterPro" id="IPR010499">
    <property type="entry name" value="AraC_E-bd"/>
</dbReference>
<dbReference type="SMART" id="SM00342">
    <property type="entry name" value="HTH_ARAC"/>
    <property type="match status" value="1"/>
</dbReference>
<dbReference type="PANTHER" id="PTHR40055">
    <property type="entry name" value="TRANSCRIPTIONAL REGULATOR YGIV-RELATED"/>
    <property type="match status" value="1"/>
</dbReference>
<keyword evidence="1" id="KW-0805">Transcription regulation</keyword>
<sequence>MHENRRHVEQINKALPYIEACIGEGKSLTLENVSQFCNVSSFHFHRVFQSCVGQTFGKYVRRLRLERAAFWLLYTAATVSEVSESSHYESNAVFSRAFKKHFQESPSNFRRNRLNISTDSFQQFFSNLSMQDIEPVDFCWVKSQRLAFIRKVGRYESVASLAWHSLKTQTQFVPGISASELYIGIAHDNPLITDYDQMRYDACVPVSMDFKPSFNIGICNLPSAHYAKFLYKGKEDEIWSMYDAIYYGWLLKNKISLINFAIFSEHRPCSEKNEIALYVPICK</sequence>
<name>A0A3B0YW28_9ZZZZ</name>
<organism evidence="4">
    <name type="scientific">hydrothermal vent metagenome</name>
    <dbReference type="NCBI Taxonomy" id="652676"/>
    <lineage>
        <taxon>unclassified sequences</taxon>
        <taxon>metagenomes</taxon>
        <taxon>ecological metagenomes</taxon>
    </lineage>
</organism>
<dbReference type="Pfam" id="PF06445">
    <property type="entry name" value="GyrI-like"/>
    <property type="match status" value="1"/>
</dbReference>
<dbReference type="Gene3D" id="3.20.80.10">
    <property type="entry name" value="Regulatory factor, effector binding domain"/>
    <property type="match status" value="1"/>
</dbReference>
<proteinExistence type="predicted"/>
<reference evidence="4" key="1">
    <citation type="submission" date="2018-06" db="EMBL/GenBank/DDBJ databases">
        <authorList>
            <person name="Zhirakovskaya E."/>
        </authorList>
    </citation>
    <scope>NUCLEOTIDE SEQUENCE</scope>
</reference>
<dbReference type="InterPro" id="IPR050908">
    <property type="entry name" value="SmbC-like"/>
</dbReference>
<dbReference type="EMBL" id="UOFO01000012">
    <property type="protein sequence ID" value="VAW83601.1"/>
    <property type="molecule type" value="Genomic_DNA"/>
</dbReference>
<dbReference type="PANTHER" id="PTHR40055:SF1">
    <property type="entry name" value="TRANSCRIPTIONAL REGULATOR YGIV-RELATED"/>
    <property type="match status" value="1"/>
</dbReference>
<protein>
    <submittedName>
        <fullName evidence="4">Transcriptional regulator, AraC family</fullName>
    </submittedName>
</protein>
<dbReference type="SMART" id="SM00871">
    <property type="entry name" value="AraC_E_bind"/>
    <property type="match status" value="1"/>
</dbReference>
<gene>
    <name evidence="4" type="ORF">MNBD_GAMMA16-829</name>
</gene>
<dbReference type="InterPro" id="IPR009057">
    <property type="entry name" value="Homeodomain-like_sf"/>
</dbReference>
<keyword evidence="2" id="KW-0804">Transcription</keyword>
<dbReference type="SUPFAM" id="SSF55136">
    <property type="entry name" value="Probable bacterial effector-binding domain"/>
    <property type="match status" value="1"/>
</dbReference>
<feature type="domain" description="HTH araC/xylS-type" evidence="3">
    <location>
        <begin position="12"/>
        <end position="112"/>
    </location>
</feature>
<evidence type="ECO:0000259" key="3">
    <source>
        <dbReference type="PROSITE" id="PS01124"/>
    </source>
</evidence>
<dbReference type="AlphaFoldDB" id="A0A3B0YW28"/>
<dbReference type="GO" id="GO:0043565">
    <property type="term" value="F:sequence-specific DNA binding"/>
    <property type="evidence" value="ECO:0007669"/>
    <property type="project" value="InterPro"/>
</dbReference>
<dbReference type="SUPFAM" id="SSF46689">
    <property type="entry name" value="Homeodomain-like"/>
    <property type="match status" value="2"/>
</dbReference>
<evidence type="ECO:0000256" key="1">
    <source>
        <dbReference type="ARBA" id="ARBA00023015"/>
    </source>
</evidence>